<evidence type="ECO:0000313" key="3">
    <source>
        <dbReference type="Proteomes" id="UP000483362"/>
    </source>
</evidence>
<dbReference type="SUPFAM" id="SSF56112">
    <property type="entry name" value="Protein kinase-like (PK-like)"/>
    <property type="match status" value="1"/>
</dbReference>
<dbReference type="AlphaFoldDB" id="A0A6L5XG74"/>
<dbReference type="Gene3D" id="1.10.510.10">
    <property type="entry name" value="Transferase(Phosphotransferase) domain 1"/>
    <property type="match status" value="1"/>
</dbReference>
<keyword evidence="3" id="KW-1185">Reference proteome</keyword>
<proteinExistence type="predicted"/>
<comment type="caution">
    <text evidence="2">The sequence shown here is derived from an EMBL/GenBank/DDBJ whole genome shotgun (WGS) entry which is preliminary data.</text>
</comment>
<accession>A0A6L5XG74</accession>
<dbReference type="SUPFAM" id="SSF52058">
    <property type="entry name" value="L domain-like"/>
    <property type="match status" value="2"/>
</dbReference>
<dbReference type="InterPro" id="IPR032675">
    <property type="entry name" value="LRR_dom_sf"/>
</dbReference>
<name>A0A6L5XG74_9BACT</name>
<dbReference type="InterPro" id="IPR053139">
    <property type="entry name" value="Surface_bspA-like"/>
</dbReference>
<gene>
    <name evidence="2" type="ORF">FYJ29_12125</name>
</gene>
<dbReference type="PANTHER" id="PTHR45661:SF3">
    <property type="entry name" value="IG-LIKE DOMAIN-CONTAINING PROTEIN"/>
    <property type="match status" value="1"/>
</dbReference>
<evidence type="ECO:0000313" key="2">
    <source>
        <dbReference type="EMBL" id="MSS18496.1"/>
    </source>
</evidence>
<dbReference type="EMBL" id="VULT01000023">
    <property type="protein sequence ID" value="MSS18496.1"/>
    <property type="molecule type" value="Genomic_DNA"/>
</dbReference>
<dbReference type="PROSITE" id="PS50011">
    <property type="entry name" value="PROTEIN_KINASE_DOM"/>
    <property type="match status" value="1"/>
</dbReference>
<dbReference type="PROSITE" id="PS00108">
    <property type="entry name" value="PROTEIN_KINASE_ST"/>
    <property type="match status" value="1"/>
</dbReference>
<dbReference type="GO" id="GO:0005524">
    <property type="term" value="F:ATP binding"/>
    <property type="evidence" value="ECO:0007669"/>
    <property type="project" value="InterPro"/>
</dbReference>
<reference evidence="2 3" key="1">
    <citation type="submission" date="2019-08" db="EMBL/GenBank/DDBJ databases">
        <title>In-depth cultivation of the pig gut microbiome towards novel bacterial diversity and tailored functional studies.</title>
        <authorList>
            <person name="Wylensek D."/>
            <person name="Hitch T.C.A."/>
            <person name="Clavel T."/>
        </authorList>
    </citation>
    <scope>NUCLEOTIDE SEQUENCE [LARGE SCALE GENOMIC DNA]</scope>
    <source>
        <strain evidence="2 3">Oil-RF-744-WCA-WT-10</strain>
    </source>
</reference>
<dbReference type="InterPro" id="IPR000719">
    <property type="entry name" value="Prot_kinase_dom"/>
</dbReference>
<dbReference type="GO" id="GO:0004672">
    <property type="term" value="F:protein kinase activity"/>
    <property type="evidence" value="ECO:0007669"/>
    <property type="project" value="InterPro"/>
</dbReference>
<dbReference type="InterPro" id="IPR026906">
    <property type="entry name" value="LRR_5"/>
</dbReference>
<sequence length="730" mass="80494">MTYPLISEYVEAVRNAEDNFEKLRNLRPVTDGNGNPVMTSGNFAVVFKMRDEKEDKLYAVKCFLKDQPNRAENYRMIAEELEYVSSSFLTKFQYLDKELFVDAAHADGEEFPVLLMDWVEGTNLDLYIRQHLHDSYQLHLLAYQFSRLALWLMPQPFAHGDLKPDNIMVREDGTLVLIDYDGMFVPAMKGQKAREMGSPDFRHPARTEETFNEHIDDFSLASILLSLRVIAEEPALLEKYGAADRLLFSEKDYRAIHDCQLLKDIFPSECPEINTLVGLFIIALTQSDLSNVSFRLLSLERPKEPEIEIISTEVTEEDKKDAWTDEFGVKYSKDGKKLLESTDRGLKNYTIRQGTRCICDKAFAGNFSSHPSLQSITIPDSVTSIGGLTFAHCSSLQFVTIPDSVTSIGDGAFWGCRSLQSVTIPDSVTSIGDLTFADCSSLQSVTIPDSIINIKGNPFPACTARVINHSNHFTIYEGNLYTSDKRKLISYLSKGENFIIPDSVTCIGDNAFYGCSSLQSVTILDSVTSIGYSAFSNCDSLQSVTIPDSVTSIGDSAFFGCSSLQSVTIPDSVTCIGGLTFAHCSSLQFVTIPDSVTSIGDSAFSDCDSLQSVIIPDSVTSIGGSTFLGCESLQSVTIPDSVTSIGDWAFRGCSSLQSVTIPDSVTSIGNDAFSCCSSLQSVTIPDSVTSIGDLTFADCSSLQSVIISRKTYDRLKFNLRRYSSKIKFND</sequence>
<dbReference type="InterPro" id="IPR011009">
    <property type="entry name" value="Kinase-like_dom_sf"/>
</dbReference>
<dbReference type="RefSeq" id="WP_154328428.1">
    <property type="nucleotide sequence ID" value="NZ_CP045696.1"/>
</dbReference>
<dbReference type="SMART" id="SM00220">
    <property type="entry name" value="S_TKc"/>
    <property type="match status" value="1"/>
</dbReference>
<dbReference type="PANTHER" id="PTHR45661">
    <property type="entry name" value="SURFACE ANTIGEN"/>
    <property type="match status" value="1"/>
</dbReference>
<dbReference type="Pfam" id="PF13306">
    <property type="entry name" value="LRR_5"/>
    <property type="match status" value="2"/>
</dbReference>
<dbReference type="Proteomes" id="UP000483362">
    <property type="component" value="Unassembled WGS sequence"/>
</dbReference>
<dbReference type="Gene3D" id="3.80.10.10">
    <property type="entry name" value="Ribonuclease Inhibitor"/>
    <property type="match status" value="3"/>
</dbReference>
<dbReference type="Pfam" id="PF00069">
    <property type="entry name" value="Pkinase"/>
    <property type="match status" value="1"/>
</dbReference>
<protein>
    <submittedName>
        <fullName evidence="2">Leucine-rich repeat protein</fullName>
    </submittedName>
</protein>
<evidence type="ECO:0000259" key="1">
    <source>
        <dbReference type="PROSITE" id="PS50011"/>
    </source>
</evidence>
<feature type="domain" description="Protein kinase" evidence="1">
    <location>
        <begin position="32"/>
        <end position="324"/>
    </location>
</feature>
<dbReference type="InterPro" id="IPR008271">
    <property type="entry name" value="Ser/Thr_kinase_AS"/>
</dbReference>
<organism evidence="2 3">
    <name type="scientific">Sodaliphilus pleomorphus</name>
    <dbReference type="NCBI Taxonomy" id="2606626"/>
    <lineage>
        <taxon>Bacteria</taxon>
        <taxon>Pseudomonadati</taxon>
        <taxon>Bacteroidota</taxon>
        <taxon>Bacteroidia</taxon>
        <taxon>Bacteroidales</taxon>
        <taxon>Muribaculaceae</taxon>
        <taxon>Sodaliphilus</taxon>
    </lineage>
</organism>